<comment type="caution">
    <text evidence="1">The sequence shown here is derived from an EMBL/GenBank/DDBJ whole genome shotgun (WGS) entry which is preliminary data.</text>
</comment>
<dbReference type="EMBL" id="CAJVQB010005763">
    <property type="protein sequence ID" value="CAG8669450.1"/>
    <property type="molecule type" value="Genomic_DNA"/>
</dbReference>
<organism evidence="1 2">
    <name type="scientific">Gigaspora margarita</name>
    <dbReference type="NCBI Taxonomy" id="4874"/>
    <lineage>
        <taxon>Eukaryota</taxon>
        <taxon>Fungi</taxon>
        <taxon>Fungi incertae sedis</taxon>
        <taxon>Mucoromycota</taxon>
        <taxon>Glomeromycotina</taxon>
        <taxon>Glomeromycetes</taxon>
        <taxon>Diversisporales</taxon>
        <taxon>Gigasporaceae</taxon>
        <taxon>Gigaspora</taxon>
    </lineage>
</organism>
<keyword evidence="2" id="KW-1185">Reference proteome</keyword>
<evidence type="ECO:0000313" key="1">
    <source>
        <dbReference type="EMBL" id="CAG8669450.1"/>
    </source>
</evidence>
<reference evidence="1 2" key="1">
    <citation type="submission" date="2021-06" db="EMBL/GenBank/DDBJ databases">
        <authorList>
            <person name="Kallberg Y."/>
            <person name="Tangrot J."/>
            <person name="Rosling A."/>
        </authorList>
    </citation>
    <scope>NUCLEOTIDE SEQUENCE [LARGE SCALE GENOMIC DNA]</scope>
    <source>
        <strain evidence="1 2">120-4 pot B 10/14</strain>
    </source>
</reference>
<protein>
    <submittedName>
        <fullName evidence="1">12503_t:CDS:1</fullName>
    </submittedName>
</protein>
<name>A0ABN7UVF9_GIGMA</name>
<accession>A0ABN7UVF9</accession>
<sequence length="41" mass="4776">MDELTIGIILKAHLAHTLQINKTITREEQIQDKIESKEPNY</sequence>
<dbReference type="Proteomes" id="UP000789901">
    <property type="component" value="Unassembled WGS sequence"/>
</dbReference>
<proteinExistence type="predicted"/>
<gene>
    <name evidence="1" type="ORF">GMARGA_LOCUS10337</name>
</gene>
<evidence type="ECO:0000313" key="2">
    <source>
        <dbReference type="Proteomes" id="UP000789901"/>
    </source>
</evidence>